<feature type="non-terminal residue" evidence="1">
    <location>
        <position position="1"/>
    </location>
</feature>
<name>A0A9K3GNU5_9EUKA</name>
<proteinExistence type="predicted"/>
<organism evidence="1 2">
    <name type="scientific">Kipferlia bialata</name>
    <dbReference type="NCBI Taxonomy" id="797122"/>
    <lineage>
        <taxon>Eukaryota</taxon>
        <taxon>Metamonada</taxon>
        <taxon>Carpediemonas-like organisms</taxon>
        <taxon>Kipferlia</taxon>
    </lineage>
</organism>
<dbReference type="EMBL" id="BDIP01004718">
    <property type="protein sequence ID" value="GIQ89130.1"/>
    <property type="molecule type" value="Genomic_DNA"/>
</dbReference>
<evidence type="ECO:0000313" key="1">
    <source>
        <dbReference type="EMBL" id="GIQ89130.1"/>
    </source>
</evidence>
<sequence>MSTQLETGAFGLRLSPELRKALSCVTNSSTNVYDESYRYTSSIKMLVAPFTSASVGVLPLGVLERIVQSRIAPEAFPSADYWTSRCESVSWESHRAEQALLTGDAEDDK</sequence>
<evidence type="ECO:0000313" key="2">
    <source>
        <dbReference type="Proteomes" id="UP000265618"/>
    </source>
</evidence>
<keyword evidence="2" id="KW-1185">Reference proteome</keyword>
<comment type="caution">
    <text evidence="1">The sequence shown here is derived from an EMBL/GenBank/DDBJ whole genome shotgun (WGS) entry which is preliminary data.</text>
</comment>
<reference evidence="1 2" key="1">
    <citation type="journal article" date="2018" name="PLoS ONE">
        <title>The draft genome of Kipferlia bialata reveals reductive genome evolution in fornicate parasites.</title>
        <authorList>
            <person name="Tanifuji G."/>
            <person name="Takabayashi S."/>
            <person name="Kume K."/>
            <person name="Takagi M."/>
            <person name="Nakayama T."/>
            <person name="Kamikawa R."/>
            <person name="Inagaki Y."/>
            <person name="Hashimoto T."/>
        </authorList>
    </citation>
    <scope>NUCLEOTIDE SEQUENCE [LARGE SCALE GENOMIC DNA]</scope>
    <source>
        <strain evidence="1">NY0173</strain>
    </source>
</reference>
<gene>
    <name evidence="1" type="ORF">KIPB_011529</name>
</gene>
<protein>
    <submittedName>
        <fullName evidence="1">Uncharacterized protein</fullName>
    </submittedName>
</protein>
<dbReference type="Proteomes" id="UP000265618">
    <property type="component" value="Unassembled WGS sequence"/>
</dbReference>
<accession>A0A9K3GNU5</accession>
<dbReference type="AlphaFoldDB" id="A0A9K3GNU5"/>